<feature type="compositionally biased region" description="Basic and acidic residues" evidence="1">
    <location>
        <begin position="162"/>
        <end position="181"/>
    </location>
</feature>
<feature type="compositionally biased region" description="Polar residues" evidence="1">
    <location>
        <begin position="104"/>
        <end position="115"/>
    </location>
</feature>
<name>A0A6A6TEL8_9PLEO</name>
<evidence type="ECO:0000313" key="3">
    <source>
        <dbReference type="Proteomes" id="UP000799324"/>
    </source>
</evidence>
<evidence type="ECO:0000256" key="1">
    <source>
        <dbReference type="SAM" id="MobiDB-lite"/>
    </source>
</evidence>
<feature type="compositionally biased region" description="Low complexity" evidence="1">
    <location>
        <begin position="187"/>
        <end position="199"/>
    </location>
</feature>
<feature type="compositionally biased region" description="Basic and acidic residues" evidence="1">
    <location>
        <begin position="78"/>
        <end position="91"/>
    </location>
</feature>
<feature type="compositionally biased region" description="Basic and acidic residues" evidence="1">
    <location>
        <begin position="447"/>
        <end position="456"/>
    </location>
</feature>
<organism evidence="2 3">
    <name type="scientific">Lophiostoma macrostomum CBS 122681</name>
    <dbReference type="NCBI Taxonomy" id="1314788"/>
    <lineage>
        <taxon>Eukaryota</taxon>
        <taxon>Fungi</taxon>
        <taxon>Dikarya</taxon>
        <taxon>Ascomycota</taxon>
        <taxon>Pezizomycotina</taxon>
        <taxon>Dothideomycetes</taxon>
        <taxon>Pleosporomycetidae</taxon>
        <taxon>Pleosporales</taxon>
        <taxon>Lophiostomataceae</taxon>
        <taxon>Lophiostoma</taxon>
    </lineage>
</organism>
<feature type="compositionally biased region" description="Polar residues" evidence="1">
    <location>
        <begin position="526"/>
        <end position="555"/>
    </location>
</feature>
<feature type="region of interest" description="Disordered" evidence="1">
    <location>
        <begin position="1"/>
        <end position="92"/>
    </location>
</feature>
<keyword evidence="3" id="KW-1185">Reference proteome</keyword>
<sequence length="575" mass="62999">MAVASSVQSGTTVQQLTPPSSSHGERGAWNFAVPLNNTTSYIDHKPFMSGDDPSVQLHPAPQPLSAQSNGVHAGPHAHAFESQRQFPEDNKGYLVPNQVNELRSKGSDITANGSDPDSVLDYYKGPEGKNGLRNASQGQVNKEKRKKGKGANWTQAEEDEANWIHRDKLKEIESKELEEAGFRVGRASRSNSRSQSATRPTREHKNSEASEQSALGGDRYEQRRVVSPIPAENEEGDDDPAQWDLRTPEEIADERELWSASRTNHHVVRPSTSRIPVAKTSFVPVPHTFVERDAPLPRSRNGSANWSGDAIAVNGARVRSGSISSQVLLDEPRASEDRLRTPLQGTFSNPTSPTTGSPPKAKVPGKGAPTSGGRKASSTQRSTSTAKSRNVSATSPSKRPGTSGGSISRPTTSHRPEGEAPWIATMYKPDPRLPPDQQIIPTHAKRMKQDQWETEGKTGSMYDTDFRLLNTEEFKDKRSSRIQPLDLEEKQNMDDPQWPLPSPTKAERENAKSPTSEQPGYKLTPTIPQSPRVTSPQLGSRRPSSTSPKVTNTTRLPEPATTEEKEKKGCCCIVM</sequence>
<reference evidence="2" key="1">
    <citation type="journal article" date="2020" name="Stud. Mycol.">
        <title>101 Dothideomycetes genomes: a test case for predicting lifestyles and emergence of pathogens.</title>
        <authorList>
            <person name="Haridas S."/>
            <person name="Albert R."/>
            <person name="Binder M."/>
            <person name="Bloem J."/>
            <person name="Labutti K."/>
            <person name="Salamov A."/>
            <person name="Andreopoulos B."/>
            <person name="Baker S."/>
            <person name="Barry K."/>
            <person name="Bills G."/>
            <person name="Bluhm B."/>
            <person name="Cannon C."/>
            <person name="Castanera R."/>
            <person name="Culley D."/>
            <person name="Daum C."/>
            <person name="Ezra D."/>
            <person name="Gonzalez J."/>
            <person name="Henrissat B."/>
            <person name="Kuo A."/>
            <person name="Liang C."/>
            <person name="Lipzen A."/>
            <person name="Lutzoni F."/>
            <person name="Magnuson J."/>
            <person name="Mondo S."/>
            <person name="Nolan M."/>
            <person name="Ohm R."/>
            <person name="Pangilinan J."/>
            <person name="Park H.-J."/>
            <person name="Ramirez L."/>
            <person name="Alfaro M."/>
            <person name="Sun H."/>
            <person name="Tritt A."/>
            <person name="Yoshinaga Y."/>
            <person name="Zwiers L.-H."/>
            <person name="Turgeon B."/>
            <person name="Goodwin S."/>
            <person name="Spatafora J."/>
            <person name="Crous P."/>
            <person name="Grigoriev I."/>
        </authorList>
    </citation>
    <scope>NUCLEOTIDE SEQUENCE</scope>
    <source>
        <strain evidence="2">CBS 122681</strain>
    </source>
</reference>
<feature type="compositionally biased region" description="Polar residues" evidence="1">
    <location>
        <begin position="1"/>
        <end position="22"/>
    </location>
</feature>
<feature type="region of interest" description="Disordered" evidence="1">
    <location>
        <begin position="327"/>
        <end position="568"/>
    </location>
</feature>
<accession>A0A6A6TEL8</accession>
<feature type="compositionally biased region" description="Polar residues" evidence="1">
    <location>
        <begin position="376"/>
        <end position="397"/>
    </location>
</feature>
<dbReference type="Proteomes" id="UP000799324">
    <property type="component" value="Unassembled WGS sequence"/>
</dbReference>
<dbReference type="AlphaFoldDB" id="A0A6A6TEL8"/>
<feature type="compositionally biased region" description="Low complexity" evidence="1">
    <location>
        <begin position="346"/>
        <end position="369"/>
    </location>
</feature>
<dbReference type="EMBL" id="MU004329">
    <property type="protein sequence ID" value="KAF2657074.1"/>
    <property type="molecule type" value="Genomic_DNA"/>
</dbReference>
<proteinExistence type="predicted"/>
<protein>
    <submittedName>
        <fullName evidence="2">Uncharacterized protein</fullName>
    </submittedName>
</protein>
<feature type="compositionally biased region" description="Basic and acidic residues" evidence="1">
    <location>
        <begin position="330"/>
        <end position="340"/>
    </location>
</feature>
<dbReference type="OrthoDB" id="10249311at2759"/>
<feature type="compositionally biased region" description="Basic and acidic residues" evidence="1">
    <location>
        <begin position="464"/>
        <end position="479"/>
    </location>
</feature>
<gene>
    <name evidence="2" type="ORF">K491DRAFT_349177</name>
</gene>
<feature type="region of interest" description="Disordered" evidence="1">
    <location>
        <begin position="104"/>
        <end position="243"/>
    </location>
</feature>
<feature type="compositionally biased region" description="Acidic residues" evidence="1">
    <location>
        <begin position="232"/>
        <end position="241"/>
    </location>
</feature>
<evidence type="ECO:0000313" key="2">
    <source>
        <dbReference type="EMBL" id="KAF2657074.1"/>
    </source>
</evidence>